<name>A0A161MCP6_TRIIF</name>
<organism evidence="1">
    <name type="scientific">Triatoma infestans</name>
    <name type="common">Assassin bug</name>
    <dbReference type="NCBI Taxonomy" id="30076"/>
    <lineage>
        <taxon>Eukaryota</taxon>
        <taxon>Metazoa</taxon>
        <taxon>Ecdysozoa</taxon>
        <taxon>Arthropoda</taxon>
        <taxon>Hexapoda</taxon>
        <taxon>Insecta</taxon>
        <taxon>Pterygota</taxon>
        <taxon>Neoptera</taxon>
        <taxon>Paraneoptera</taxon>
        <taxon>Hemiptera</taxon>
        <taxon>Heteroptera</taxon>
        <taxon>Panheteroptera</taxon>
        <taxon>Cimicomorpha</taxon>
        <taxon>Reduviidae</taxon>
        <taxon>Triatominae</taxon>
        <taxon>Triatoma</taxon>
    </lineage>
</organism>
<evidence type="ECO:0000313" key="1">
    <source>
        <dbReference type="EMBL" id="JAR97705.1"/>
    </source>
</evidence>
<sequence>MRERLETFRTFAVSPAT</sequence>
<accession>A0A161MCP6</accession>
<dbReference type="AlphaFoldDB" id="A0A161MCP6"/>
<reference evidence="1" key="1">
    <citation type="submission" date="2016-04" db="EMBL/GenBank/DDBJ databases">
        <authorList>
            <person name="Calderon-Fernandez G.M.Sr."/>
        </authorList>
    </citation>
    <scope>NUCLEOTIDE SEQUENCE</scope>
    <source>
        <strain evidence="1">Int1</strain>
        <tissue evidence="1">Integument</tissue>
    </source>
</reference>
<proteinExistence type="predicted"/>
<dbReference type="EMBL" id="GEMB01005617">
    <property type="protein sequence ID" value="JAR97705.1"/>
    <property type="molecule type" value="Transcribed_RNA"/>
</dbReference>
<protein>
    <submittedName>
        <fullName evidence="1">Gag-pol polyprotein</fullName>
    </submittedName>
</protein>
<reference evidence="1" key="2">
    <citation type="journal article" date="2017" name="J. Med. Entomol.">
        <title>Transcriptome Analysis of the Triatoma infestans (Hemiptera: Reduviidae) Integument.</title>
        <authorList>
            <person name="Calderon-Fernandez G.M."/>
            <person name="Moriconi D.E."/>
            <person name="Dulbecco A.B."/>
            <person name="Juarez M.P."/>
        </authorList>
    </citation>
    <scope>NUCLEOTIDE SEQUENCE</scope>
    <source>
        <strain evidence="1">Int1</strain>
        <tissue evidence="1">Integument</tissue>
    </source>
</reference>